<dbReference type="InterPro" id="IPR025430">
    <property type="entry name" value="DUF4167"/>
</dbReference>
<evidence type="ECO:0000313" key="3">
    <source>
        <dbReference type="EMBL" id="GGE55426.1"/>
    </source>
</evidence>
<keyword evidence="4" id="KW-1185">Reference proteome</keyword>
<proteinExistence type="predicted"/>
<organism evidence="3 4">
    <name type="scientific">Agaricicola taiwanensis</name>
    <dbReference type="NCBI Taxonomy" id="591372"/>
    <lineage>
        <taxon>Bacteria</taxon>
        <taxon>Pseudomonadati</taxon>
        <taxon>Pseudomonadota</taxon>
        <taxon>Alphaproteobacteria</taxon>
        <taxon>Rhodobacterales</taxon>
        <taxon>Paracoccaceae</taxon>
        <taxon>Agaricicola</taxon>
    </lineage>
</organism>
<feature type="compositionally biased region" description="Acidic residues" evidence="1">
    <location>
        <begin position="115"/>
        <end position="136"/>
    </location>
</feature>
<feature type="compositionally biased region" description="Basic and acidic residues" evidence="1">
    <location>
        <begin position="150"/>
        <end position="192"/>
    </location>
</feature>
<evidence type="ECO:0000256" key="1">
    <source>
        <dbReference type="SAM" id="MobiDB-lite"/>
    </source>
</evidence>
<name>A0A8J3DZS8_9RHOB</name>
<accession>A0A8J3DZS8</accession>
<feature type="region of interest" description="Disordered" evidence="1">
    <location>
        <begin position="1"/>
        <end position="54"/>
    </location>
</feature>
<dbReference type="AlphaFoldDB" id="A0A8J3DZS8"/>
<evidence type="ECO:0000259" key="2">
    <source>
        <dbReference type="Pfam" id="PF13763"/>
    </source>
</evidence>
<feature type="compositionally biased region" description="Low complexity" evidence="1">
    <location>
        <begin position="228"/>
        <end position="264"/>
    </location>
</feature>
<feature type="compositionally biased region" description="Basic and acidic residues" evidence="1">
    <location>
        <begin position="275"/>
        <end position="293"/>
    </location>
</feature>
<dbReference type="EMBL" id="BMCP01000010">
    <property type="protein sequence ID" value="GGE55426.1"/>
    <property type="molecule type" value="Genomic_DNA"/>
</dbReference>
<reference evidence="3" key="2">
    <citation type="submission" date="2020-09" db="EMBL/GenBank/DDBJ databases">
        <authorList>
            <person name="Sun Q."/>
            <person name="Sedlacek I."/>
        </authorList>
    </citation>
    <scope>NUCLEOTIDE SEQUENCE</scope>
    <source>
        <strain evidence="3">CCM 7684</strain>
    </source>
</reference>
<comment type="caution">
    <text evidence="3">The sequence shown here is derived from an EMBL/GenBank/DDBJ whole genome shotgun (WGS) entry which is preliminary data.</text>
</comment>
<protein>
    <recommendedName>
        <fullName evidence="2">DUF4167 domain-containing protein</fullName>
    </recommendedName>
</protein>
<reference evidence="3" key="1">
    <citation type="journal article" date="2014" name="Int. J. Syst. Evol. Microbiol.">
        <title>Complete genome sequence of Corynebacterium casei LMG S-19264T (=DSM 44701T), isolated from a smear-ripened cheese.</title>
        <authorList>
            <consortium name="US DOE Joint Genome Institute (JGI-PGF)"/>
            <person name="Walter F."/>
            <person name="Albersmeier A."/>
            <person name="Kalinowski J."/>
            <person name="Ruckert C."/>
        </authorList>
    </citation>
    <scope>NUCLEOTIDE SEQUENCE</scope>
    <source>
        <strain evidence="3">CCM 7684</strain>
    </source>
</reference>
<feature type="domain" description="DUF4167" evidence="2">
    <location>
        <begin position="25"/>
        <end position="102"/>
    </location>
</feature>
<feature type="compositionally biased region" description="Basic and acidic residues" evidence="1">
    <location>
        <begin position="1"/>
        <end position="14"/>
    </location>
</feature>
<dbReference type="Pfam" id="PF13763">
    <property type="entry name" value="DUF4167"/>
    <property type="match status" value="1"/>
</dbReference>
<evidence type="ECO:0000313" key="4">
    <source>
        <dbReference type="Proteomes" id="UP000602745"/>
    </source>
</evidence>
<dbReference type="Proteomes" id="UP000602745">
    <property type="component" value="Unassembled WGS sequence"/>
</dbReference>
<sequence>MGRDVLQRRFDNRHGGGGGGSQQKRMRGRNRGGGGGKGPNPLSRTYESNGPDVKIRGTASHIADKYVQLSRDAQASGDPVAAENYMQHAEHYYRLLAAAQAQFQPNAVIVRADDEREEYEDSGEESEAAAEGESAENVDLANAPQPTFGEPREGRERDNDNQRDQRRDRNRDAAAEGQEGERQPGRGREWRRGRNRNAPQGDEQPQAPAAAAGDGDEQSALPAFITGTPAAKAAAPVPAPAAEPAAETPAAPTASDTEAEAPAPRTRRRRYSRTARSEDGADAAPARDEAPAE</sequence>
<feature type="region of interest" description="Disordered" evidence="1">
    <location>
        <begin position="113"/>
        <end position="293"/>
    </location>
</feature>
<feature type="compositionally biased region" description="Low complexity" evidence="1">
    <location>
        <begin position="196"/>
        <end position="213"/>
    </location>
</feature>
<gene>
    <name evidence="3" type="ORF">GCM10007276_35610</name>
</gene>